<reference evidence="3" key="1">
    <citation type="journal article" date="2007" name="Nature">
        <title>The grapevine genome sequence suggests ancestral hexaploidization in major angiosperm phyla.</title>
        <authorList>
            <consortium name="The French-Italian Public Consortium for Grapevine Genome Characterization."/>
            <person name="Jaillon O."/>
            <person name="Aury J.-M."/>
            <person name="Noel B."/>
            <person name="Policriti A."/>
            <person name="Clepet C."/>
            <person name="Casagrande A."/>
            <person name="Choisne N."/>
            <person name="Aubourg S."/>
            <person name="Vitulo N."/>
            <person name="Jubin C."/>
            <person name="Vezzi A."/>
            <person name="Legeai F."/>
            <person name="Hugueney P."/>
            <person name="Dasilva C."/>
            <person name="Horner D."/>
            <person name="Mica E."/>
            <person name="Jublot D."/>
            <person name="Poulain J."/>
            <person name="Bruyere C."/>
            <person name="Billault A."/>
            <person name="Segurens B."/>
            <person name="Gouyvenoux M."/>
            <person name="Ugarte E."/>
            <person name="Cattonaro F."/>
            <person name="Anthouard V."/>
            <person name="Vico V."/>
            <person name="Del Fabbro C."/>
            <person name="Alaux M."/>
            <person name="Di Gaspero G."/>
            <person name="Dumas V."/>
            <person name="Felice N."/>
            <person name="Paillard S."/>
            <person name="Juman I."/>
            <person name="Moroldo M."/>
            <person name="Scalabrin S."/>
            <person name="Canaguier A."/>
            <person name="Le Clainche I."/>
            <person name="Malacrida G."/>
            <person name="Durand E."/>
            <person name="Pesole G."/>
            <person name="Laucou V."/>
            <person name="Chatelet P."/>
            <person name="Merdinoglu D."/>
            <person name="Delledonne M."/>
            <person name="Pezzotti M."/>
            <person name="Lecharny A."/>
            <person name="Scarpelli C."/>
            <person name="Artiguenave F."/>
            <person name="Pe M.E."/>
            <person name="Valle G."/>
            <person name="Morgante M."/>
            <person name="Caboche M."/>
            <person name="Adam-Blondon A.-F."/>
            <person name="Weissenbach J."/>
            <person name="Quetier F."/>
            <person name="Wincker P."/>
        </authorList>
    </citation>
    <scope>NUCLEOTIDE SEQUENCE [LARGE SCALE GENOMIC DNA]</scope>
    <source>
        <strain evidence="3">cv. Pinot noir / PN40024</strain>
    </source>
</reference>
<protein>
    <submittedName>
        <fullName evidence="2">Uncharacterized protein</fullName>
    </submittedName>
</protein>
<dbReference type="HOGENOM" id="CLU_2487997_0_0_1"/>
<evidence type="ECO:0000313" key="3">
    <source>
        <dbReference type="Proteomes" id="UP000009183"/>
    </source>
</evidence>
<keyword evidence="3" id="KW-1185">Reference proteome</keyword>
<evidence type="ECO:0000313" key="2">
    <source>
        <dbReference type="EMBL" id="CBI25215.3"/>
    </source>
</evidence>
<feature type="transmembrane region" description="Helical" evidence="1">
    <location>
        <begin position="38"/>
        <end position="58"/>
    </location>
</feature>
<keyword evidence="1" id="KW-1133">Transmembrane helix</keyword>
<organism evidence="2 3">
    <name type="scientific">Vitis vinifera</name>
    <name type="common">Grape</name>
    <dbReference type="NCBI Taxonomy" id="29760"/>
    <lineage>
        <taxon>Eukaryota</taxon>
        <taxon>Viridiplantae</taxon>
        <taxon>Streptophyta</taxon>
        <taxon>Embryophyta</taxon>
        <taxon>Tracheophyta</taxon>
        <taxon>Spermatophyta</taxon>
        <taxon>Magnoliopsida</taxon>
        <taxon>eudicotyledons</taxon>
        <taxon>Gunneridae</taxon>
        <taxon>Pentapetalae</taxon>
        <taxon>rosids</taxon>
        <taxon>Vitales</taxon>
        <taxon>Vitaceae</taxon>
        <taxon>Viteae</taxon>
        <taxon>Vitis</taxon>
    </lineage>
</organism>
<accession>D7T3Y3</accession>
<dbReference type="EMBL" id="FN595513">
    <property type="protein sequence ID" value="CBI25215.3"/>
    <property type="molecule type" value="Genomic_DNA"/>
</dbReference>
<keyword evidence="1" id="KW-0812">Transmembrane</keyword>
<sequence length="87" mass="9370">MTAPEIISDFDGYGSNNGNLSFGNAAWKYDTSQVFGNYGVGLMVLMVGKLAMMVDMVLNPHKPSSSSGDSLQKHEISRRIISELQGG</sequence>
<keyword evidence="1" id="KW-0472">Membrane</keyword>
<gene>
    <name evidence="2" type="ordered locus">VIT_09s0018g00980</name>
</gene>
<dbReference type="Proteomes" id="UP000009183">
    <property type="component" value="Chromosome 9"/>
</dbReference>
<dbReference type="PaxDb" id="29760-VIT_09s0018g00980.t01"/>
<name>D7T3Y3_VITVI</name>
<dbReference type="InParanoid" id="D7T3Y3"/>
<evidence type="ECO:0000256" key="1">
    <source>
        <dbReference type="SAM" id="Phobius"/>
    </source>
</evidence>
<dbReference type="AlphaFoldDB" id="D7T3Y3"/>
<proteinExistence type="predicted"/>